<dbReference type="PANTHER" id="PTHR21614:SF0">
    <property type="entry name" value="GEO08385P1"/>
    <property type="match status" value="1"/>
</dbReference>
<accession>A0ABR1CZV1</accession>
<comment type="function">
    <text evidence="1">Positive regulator of amino acid starvation-induced autophagy.</text>
</comment>
<protein>
    <recommendedName>
        <fullName evidence="14">Short coiled-coil protein</fullName>
    </recommendedName>
</protein>
<evidence type="ECO:0000256" key="3">
    <source>
        <dbReference type="ARBA" id="ARBA00004514"/>
    </source>
</evidence>
<keyword evidence="8 10" id="KW-0175">Coiled coil</keyword>
<comment type="subcellular location">
    <subcellularLocation>
        <location evidence="3">Cytoplasm</location>
        <location evidence="3">Cytosol</location>
    </subcellularLocation>
    <subcellularLocation>
        <location evidence="2">Golgi apparatus membrane</location>
        <topology evidence="2">Peripheral membrane protein</topology>
        <orientation evidence="2">Cytoplasmic side</orientation>
    </subcellularLocation>
    <subcellularLocation>
        <location evidence="4">Golgi apparatus</location>
        <location evidence="4">trans-Golgi network</location>
    </subcellularLocation>
</comment>
<dbReference type="InterPro" id="IPR019357">
    <property type="entry name" value="SCOC"/>
</dbReference>
<keyword evidence="9" id="KW-0472">Membrane</keyword>
<reference evidence="12 13" key="1">
    <citation type="submission" date="2023-08" db="EMBL/GenBank/DDBJ databases">
        <title>A Necator americanus chromosomal reference genome.</title>
        <authorList>
            <person name="Ilik V."/>
            <person name="Petrzelkova K.J."/>
            <person name="Pardy F."/>
            <person name="Fuh T."/>
            <person name="Niatou-Singa F.S."/>
            <person name="Gouil Q."/>
            <person name="Baker L."/>
            <person name="Ritchie M.E."/>
            <person name="Jex A.R."/>
            <person name="Gazzola D."/>
            <person name="Li H."/>
            <person name="Toshio Fujiwara R."/>
            <person name="Zhan B."/>
            <person name="Aroian R.V."/>
            <person name="Pafco B."/>
            <person name="Schwarz E.M."/>
        </authorList>
    </citation>
    <scope>NUCLEOTIDE SEQUENCE [LARGE SCALE GENOMIC DNA]</scope>
    <source>
        <strain evidence="12 13">Aroian</strain>
        <tissue evidence="12">Whole animal</tissue>
    </source>
</reference>
<evidence type="ECO:0000256" key="9">
    <source>
        <dbReference type="ARBA" id="ARBA00023136"/>
    </source>
</evidence>
<evidence type="ECO:0000256" key="7">
    <source>
        <dbReference type="ARBA" id="ARBA00023034"/>
    </source>
</evidence>
<evidence type="ECO:0000256" key="5">
    <source>
        <dbReference type="ARBA" id="ARBA00010880"/>
    </source>
</evidence>
<dbReference type="PANTHER" id="PTHR21614">
    <property type="entry name" value="SHORT COILED COIL PROTEIN"/>
    <property type="match status" value="1"/>
</dbReference>
<evidence type="ECO:0000256" key="11">
    <source>
        <dbReference type="SAM" id="MobiDB-lite"/>
    </source>
</evidence>
<evidence type="ECO:0000256" key="8">
    <source>
        <dbReference type="ARBA" id="ARBA00023054"/>
    </source>
</evidence>
<gene>
    <name evidence="12" type="primary">Necator_chrIII.g11448</name>
    <name evidence="12" type="ORF">RB195_010683</name>
</gene>
<evidence type="ECO:0000256" key="6">
    <source>
        <dbReference type="ARBA" id="ARBA00022490"/>
    </source>
</evidence>
<dbReference type="Gene3D" id="1.20.5.170">
    <property type="match status" value="1"/>
</dbReference>
<dbReference type="EMBL" id="JAVFWL010000003">
    <property type="protein sequence ID" value="KAK6743560.1"/>
    <property type="molecule type" value="Genomic_DNA"/>
</dbReference>
<comment type="similarity">
    <text evidence="5">Belongs to the SCOC family.</text>
</comment>
<name>A0ABR1CZV1_NECAM</name>
<keyword evidence="13" id="KW-1185">Reference proteome</keyword>
<proteinExistence type="inferred from homology"/>
<evidence type="ECO:0000313" key="12">
    <source>
        <dbReference type="EMBL" id="KAK6743560.1"/>
    </source>
</evidence>
<sequence>MHHLGIVVVRRAGTLDRHTRMCERRLKGRGENGNSASSPAHQHFAALAENHIDFGAKPSAGRTNRPLHEMPDPSSVVNEDIPLADDDDTVSIIGGGTPRPAQPLPREEPLEDPEEKARLISQVLELQNTLDDLSQRVDSVKEESLKLRSENQVLGQYIQNLMASSSVFQSSNTGGKQ</sequence>
<feature type="coiled-coil region" evidence="10">
    <location>
        <begin position="116"/>
        <end position="150"/>
    </location>
</feature>
<dbReference type="Pfam" id="PF10224">
    <property type="entry name" value="DUF2205"/>
    <property type="match status" value="1"/>
</dbReference>
<evidence type="ECO:0000256" key="10">
    <source>
        <dbReference type="SAM" id="Coils"/>
    </source>
</evidence>
<keyword evidence="7" id="KW-0333">Golgi apparatus</keyword>
<keyword evidence="6" id="KW-0963">Cytoplasm</keyword>
<evidence type="ECO:0000313" key="13">
    <source>
        <dbReference type="Proteomes" id="UP001303046"/>
    </source>
</evidence>
<dbReference type="Proteomes" id="UP001303046">
    <property type="component" value="Unassembled WGS sequence"/>
</dbReference>
<evidence type="ECO:0000256" key="1">
    <source>
        <dbReference type="ARBA" id="ARBA00002743"/>
    </source>
</evidence>
<organism evidence="12 13">
    <name type="scientific">Necator americanus</name>
    <name type="common">Human hookworm</name>
    <dbReference type="NCBI Taxonomy" id="51031"/>
    <lineage>
        <taxon>Eukaryota</taxon>
        <taxon>Metazoa</taxon>
        <taxon>Ecdysozoa</taxon>
        <taxon>Nematoda</taxon>
        <taxon>Chromadorea</taxon>
        <taxon>Rhabditida</taxon>
        <taxon>Rhabditina</taxon>
        <taxon>Rhabditomorpha</taxon>
        <taxon>Strongyloidea</taxon>
        <taxon>Ancylostomatidae</taxon>
        <taxon>Bunostominae</taxon>
        <taxon>Necator</taxon>
    </lineage>
</organism>
<evidence type="ECO:0008006" key="14">
    <source>
        <dbReference type="Google" id="ProtNLM"/>
    </source>
</evidence>
<comment type="caution">
    <text evidence="12">The sequence shown here is derived from an EMBL/GenBank/DDBJ whole genome shotgun (WGS) entry which is preliminary data.</text>
</comment>
<feature type="region of interest" description="Disordered" evidence="11">
    <location>
        <begin position="58"/>
        <end position="114"/>
    </location>
</feature>
<evidence type="ECO:0000256" key="2">
    <source>
        <dbReference type="ARBA" id="ARBA00004255"/>
    </source>
</evidence>
<evidence type="ECO:0000256" key="4">
    <source>
        <dbReference type="ARBA" id="ARBA00004601"/>
    </source>
</evidence>